<dbReference type="InterPro" id="IPR001254">
    <property type="entry name" value="Trypsin_dom"/>
</dbReference>
<dbReference type="GO" id="GO:0004252">
    <property type="term" value="F:serine-type endopeptidase activity"/>
    <property type="evidence" value="ECO:0007669"/>
    <property type="project" value="InterPro"/>
</dbReference>
<dbReference type="CDD" id="cd00041">
    <property type="entry name" value="CUB"/>
    <property type="match status" value="2"/>
</dbReference>
<dbReference type="FunFam" id="2.60.120.290:FF:000013">
    <property type="entry name" value="Membrane frizzled-related protein"/>
    <property type="match status" value="1"/>
</dbReference>
<dbReference type="GO" id="GO:0009566">
    <property type="term" value="P:fertilization"/>
    <property type="evidence" value="ECO:0007669"/>
    <property type="project" value="UniProtKB-ARBA"/>
</dbReference>
<dbReference type="PROSITE" id="PS00135">
    <property type="entry name" value="TRYPSIN_SER"/>
    <property type="match status" value="1"/>
</dbReference>
<dbReference type="InterPro" id="IPR035914">
    <property type="entry name" value="Sperma_CUB_dom_sf"/>
</dbReference>
<dbReference type="InterPro" id="IPR033116">
    <property type="entry name" value="TRYPSIN_SER"/>
</dbReference>
<dbReference type="EMBL" id="JAINUG010000007">
    <property type="protein sequence ID" value="KAJ8416285.1"/>
    <property type="molecule type" value="Genomic_DNA"/>
</dbReference>
<dbReference type="SUPFAM" id="SSF49854">
    <property type="entry name" value="Spermadhesin, CUB domain"/>
    <property type="match status" value="2"/>
</dbReference>
<keyword evidence="8" id="KW-0732">Signal</keyword>
<dbReference type="GO" id="GO:0006508">
    <property type="term" value="P:proteolysis"/>
    <property type="evidence" value="ECO:0007669"/>
    <property type="project" value="UniProtKB-KW"/>
</dbReference>
<comment type="caution">
    <text evidence="6">Lacks conserved residue(s) required for the propagation of feature annotation.</text>
</comment>
<dbReference type="SMART" id="SM00042">
    <property type="entry name" value="CUB"/>
    <property type="match status" value="2"/>
</dbReference>
<feature type="signal peptide" evidence="8">
    <location>
        <begin position="1"/>
        <end position="24"/>
    </location>
</feature>
<dbReference type="CDD" id="cd00190">
    <property type="entry name" value="Tryp_SPc"/>
    <property type="match status" value="2"/>
</dbReference>
<feature type="domain" description="CUB" evidence="9">
    <location>
        <begin position="436"/>
        <end position="548"/>
    </location>
</feature>
<evidence type="ECO:0000256" key="5">
    <source>
        <dbReference type="ARBA" id="ARBA00023157"/>
    </source>
</evidence>
<evidence type="ECO:0000313" key="12">
    <source>
        <dbReference type="Proteomes" id="UP001221898"/>
    </source>
</evidence>
<evidence type="ECO:0000313" key="11">
    <source>
        <dbReference type="EMBL" id="KAJ8416285.1"/>
    </source>
</evidence>
<evidence type="ECO:0000256" key="3">
    <source>
        <dbReference type="ARBA" id="ARBA00022801"/>
    </source>
</evidence>
<keyword evidence="12" id="KW-1185">Reference proteome</keyword>
<keyword evidence="2" id="KW-0677">Repeat</keyword>
<evidence type="ECO:0000256" key="4">
    <source>
        <dbReference type="ARBA" id="ARBA00022825"/>
    </source>
</evidence>
<keyword evidence="4 7" id="KW-0720">Serine protease</keyword>
<feature type="chain" id="PRO_5041918428" description="Ovochymase-2" evidence="8">
    <location>
        <begin position="25"/>
        <end position="828"/>
    </location>
</feature>
<name>A0AAD7T8H1_9TELE</name>
<evidence type="ECO:0000256" key="7">
    <source>
        <dbReference type="RuleBase" id="RU363034"/>
    </source>
</evidence>
<feature type="domain" description="Peptidase S1" evidence="10">
    <location>
        <begin position="48"/>
        <end position="299"/>
    </location>
</feature>
<proteinExistence type="predicted"/>
<feature type="disulfide bond" evidence="6">
    <location>
        <begin position="436"/>
        <end position="463"/>
    </location>
</feature>
<dbReference type="PROSITE" id="PS01180">
    <property type="entry name" value="CUB"/>
    <property type="match status" value="2"/>
</dbReference>
<dbReference type="Pfam" id="PF00089">
    <property type="entry name" value="Trypsin"/>
    <property type="match status" value="2"/>
</dbReference>
<evidence type="ECO:0008006" key="13">
    <source>
        <dbReference type="Google" id="ProtNLM"/>
    </source>
</evidence>
<dbReference type="InterPro" id="IPR018114">
    <property type="entry name" value="TRYPSIN_HIS"/>
</dbReference>
<dbReference type="PRINTS" id="PR00722">
    <property type="entry name" value="CHYMOTRYPSIN"/>
</dbReference>
<dbReference type="InterPro" id="IPR009003">
    <property type="entry name" value="Peptidase_S1_PA"/>
</dbReference>
<dbReference type="Proteomes" id="UP001221898">
    <property type="component" value="Unassembled WGS sequence"/>
</dbReference>
<feature type="domain" description="CUB" evidence="9">
    <location>
        <begin position="313"/>
        <end position="426"/>
    </location>
</feature>
<reference evidence="11" key="1">
    <citation type="journal article" date="2023" name="Science">
        <title>Genome structures resolve the early diversification of teleost fishes.</title>
        <authorList>
            <person name="Parey E."/>
            <person name="Louis A."/>
            <person name="Montfort J."/>
            <person name="Bouchez O."/>
            <person name="Roques C."/>
            <person name="Iampietro C."/>
            <person name="Lluch J."/>
            <person name="Castinel A."/>
            <person name="Donnadieu C."/>
            <person name="Desvignes T."/>
            <person name="Floi Bucao C."/>
            <person name="Jouanno E."/>
            <person name="Wen M."/>
            <person name="Mejri S."/>
            <person name="Dirks R."/>
            <person name="Jansen H."/>
            <person name="Henkel C."/>
            <person name="Chen W.J."/>
            <person name="Zahm M."/>
            <person name="Cabau C."/>
            <person name="Klopp C."/>
            <person name="Thompson A.W."/>
            <person name="Robinson-Rechavi M."/>
            <person name="Braasch I."/>
            <person name="Lecointre G."/>
            <person name="Bobe J."/>
            <person name="Postlethwait J.H."/>
            <person name="Berthelot C."/>
            <person name="Roest Crollius H."/>
            <person name="Guiguen Y."/>
        </authorList>
    </citation>
    <scope>NUCLEOTIDE SEQUENCE</scope>
    <source>
        <strain evidence="11">NC1722</strain>
    </source>
</reference>
<organism evidence="11 12">
    <name type="scientific">Aldrovandia affinis</name>
    <dbReference type="NCBI Taxonomy" id="143900"/>
    <lineage>
        <taxon>Eukaryota</taxon>
        <taxon>Metazoa</taxon>
        <taxon>Chordata</taxon>
        <taxon>Craniata</taxon>
        <taxon>Vertebrata</taxon>
        <taxon>Euteleostomi</taxon>
        <taxon>Actinopterygii</taxon>
        <taxon>Neopterygii</taxon>
        <taxon>Teleostei</taxon>
        <taxon>Notacanthiformes</taxon>
        <taxon>Halosauridae</taxon>
        <taxon>Aldrovandia</taxon>
    </lineage>
</organism>
<evidence type="ECO:0000256" key="2">
    <source>
        <dbReference type="ARBA" id="ARBA00022737"/>
    </source>
</evidence>
<dbReference type="AlphaFoldDB" id="A0AAD7T8H1"/>
<dbReference type="Gene3D" id="2.40.10.10">
    <property type="entry name" value="Trypsin-like serine proteases"/>
    <property type="match status" value="2"/>
</dbReference>
<dbReference type="Pfam" id="PF00431">
    <property type="entry name" value="CUB"/>
    <property type="match status" value="2"/>
</dbReference>
<dbReference type="PROSITE" id="PS50240">
    <property type="entry name" value="TRYPSIN_DOM"/>
    <property type="match status" value="2"/>
</dbReference>
<dbReference type="SUPFAM" id="SSF50494">
    <property type="entry name" value="Trypsin-like serine proteases"/>
    <property type="match status" value="2"/>
</dbReference>
<keyword evidence="3 7" id="KW-0378">Hydrolase</keyword>
<evidence type="ECO:0000256" key="6">
    <source>
        <dbReference type="PROSITE-ProRule" id="PRU00059"/>
    </source>
</evidence>
<keyword evidence="5 6" id="KW-1015">Disulfide bond</keyword>
<dbReference type="Gene3D" id="2.60.120.290">
    <property type="entry name" value="Spermadhesin, CUB domain"/>
    <property type="match status" value="2"/>
</dbReference>
<sequence>MQDSWVMTSMALLCVCCCHHGITATLLSGGSKCGFPQVQNVFDRSLRIVGGQGAEYGSHPWLVSLRSGGSHFCGGSILTDQWILSAAHCFSTVSKRFLKNVVVAIGEYDRTVADAEEQTFTVKSIKVHENYHHSTPMSYDIVLLELNGQIRFGRYVQPICLPLPDEDFIPGTTCVVSGWGQMKERGHLPAILREVQLDLVEQAKCKYIIQTVKPGQKTFTVVCAGPEKGGRDACQGDSGSPLICPREEGHWALVGVTSWGKGCGRSWINNRSKPPWKRGSPGVFTSVQMFLPWIKETLREVTQPNRKSSSRLCSANDGLQTGVQGLIQNPHHPGHSYKNNEMCLWSINVPSGKSILLEFLEFDVENSTHCASDQLAVFAGTDRLIGRFCGSRLPSPILVGSSSATIQFLSDFSVSGTGFSIKFDAVEPHSILDSGCGTVAVLQAEGIVQSPHYPDLYGNNSDCHWVIHAPSGHVVKLEFNDFDVEPSEECVYDSLVAFGDVEGKEEIAVLCGRTLPPPVLSYESVMMLRFASDSTVSHRGFHSIVSFISEKDLHQEPGEHEEKAGNDALLPSALRPGVCGMPHVSGSSALSRVVGGEEAEPNSWPWQASFSLASEHVCGGAVVRPSWILTAAHCLYGLERKYSNLLSVVAGDHDLSTRDSEEQTRAVRRIIFHPGYNDSSLDYDVALVQLDAPLSFNDRVQPVCLPSDRQEVPPPHVCTVSGWGGQTGGQSNRTLQQLELPILERGKCEQYYPGRLTHTMFCAGFPLSEGKDTCLGDSGGGLVCQSEDSSYFVYGVTSWGHGCGRFQRPGVYTSVPLLKDWILEQLES</sequence>
<dbReference type="InterPro" id="IPR001314">
    <property type="entry name" value="Peptidase_S1A"/>
</dbReference>
<evidence type="ECO:0000256" key="8">
    <source>
        <dbReference type="SAM" id="SignalP"/>
    </source>
</evidence>
<evidence type="ECO:0000259" key="9">
    <source>
        <dbReference type="PROSITE" id="PS01180"/>
    </source>
</evidence>
<dbReference type="PROSITE" id="PS00134">
    <property type="entry name" value="TRYPSIN_HIS"/>
    <property type="match status" value="2"/>
</dbReference>
<protein>
    <recommendedName>
        <fullName evidence="13">Ovochymase-2</fullName>
    </recommendedName>
</protein>
<comment type="caution">
    <text evidence="11">The sequence shown here is derived from an EMBL/GenBank/DDBJ whole genome shotgun (WGS) entry which is preliminary data.</text>
</comment>
<dbReference type="PANTHER" id="PTHR24252">
    <property type="entry name" value="ACROSIN-RELATED"/>
    <property type="match status" value="1"/>
</dbReference>
<accession>A0AAD7T8H1</accession>
<feature type="domain" description="Peptidase S1" evidence="10">
    <location>
        <begin position="593"/>
        <end position="827"/>
    </location>
</feature>
<gene>
    <name evidence="11" type="ORF">AAFF_G00383070</name>
</gene>
<dbReference type="InterPro" id="IPR043504">
    <property type="entry name" value="Peptidase_S1_PA_chymotrypsin"/>
</dbReference>
<dbReference type="FunFam" id="2.60.120.290:FF:000005">
    <property type="entry name" value="Procollagen C-endopeptidase enhancer 1"/>
    <property type="match status" value="1"/>
</dbReference>
<dbReference type="PANTHER" id="PTHR24252:SF18">
    <property type="entry name" value="OVOCHYMASE 1"/>
    <property type="match status" value="1"/>
</dbReference>
<evidence type="ECO:0000259" key="10">
    <source>
        <dbReference type="PROSITE" id="PS50240"/>
    </source>
</evidence>
<dbReference type="FunFam" id="2.40.10.10:FF:000003">
    <property type="entry name" value="Transmembrane serine protease 3"/>
    <property type="match status" value="2"/>
</dbReference>
<keyword evidence="1 7" id="KW-0645">Protease</keyword>
<dbReference type="InterPro" id="IPR000859">
    <property type="entry name" value="CUB_dom"/>
</dbReference>
<evidence type="ECO:0000256" key="1">
    <source>
        <dbReference type="ARBA" id="ARBA00022670"/>
    </source>
</evidence>
<dbReference type="SMART" id="SM00020">
    <property type="entry name" value="Tryp_SPc"/>
    <property type="match status" value="2"/>
</dbReference>